<sequence length="452" mass="47345">MVAGRHRRAGARRSHARRGGQSAQHVRPAGPCSVRARRRGGLGSAGSWRGGREPAASSDEPRRERFCDGGPGRAPRILAGVGGPVPCGRQHTPSAHHGGTGTARPVRSCSAGTPGARGELCGRRRRPKQSTHQWTEIPVKLRAPATALLAGVVTWALTFPAAAATNGVTTRVADASTRGTVLARPLTGAAVYYEYNRGVRIDRYQPGKGFARIGAPSDNLQFSASPDGKKVAWITTRGELKVGWGSKVTTVAKGLPAGIPCLTPTWSPDSRQVAYVGGSRTDLSPVGVVNLDGTGRRAAGRTVGVCHLAWSGDGRYLAGYAGTADAVYKLDVKTGKSVKAKGVTFPTHVQSLSPDGRNVIVNMVRKGEPTGDGGWPSLFTPTIVDTVTGKKVPIPVKGRLVGAFYLADGRLVVRVAGAAYNSLVVLDGTGRRLQTIAEPAKARQLGLLQIIP</sequence>
<dbReference type="Gene3D" id="2.120.10.30">
    <property type="entry name" value="TolB, C-terminal domain"/>
    <property type="match status" value="1"/>
</dbReference>
<name>A0A367FQY0_9ACTN</name>
<feature type="region of interest" description="Disordered" evidence="1">
    <location>
        <begin position="1"/>
        <end position="72"/>
    </location>
</feature>
<dbReference type="SUPFAM" id="SSF82171">
    <property type="entry name" value="DPP6 N-terminal domain-like"/>
    <property type="match status" value="1"/>
</dbReference>
<comment type="caution">
    <text evidence="2">The sequence shown here is derived from an EMBL/GenBank/DDBJ whole genome shotgun (WGS) entry which is preliminary data.</text>
</comment>
<keyword evidence="3" id="KW-1185">Reference proteome</keyword>
<evidence type="ECO:0000313" key="3">
    <source>
        <dbReference type="Proteomes" id="UP000253094"/>
    </source>
</evidence>
<dbReference type="AlphaFoldDB" id="A0A367FQY0"/>
<organism evidence="2 3">
    <name type="scientific">Sphaerisporangium album</name>
    <dbReference type="NCBI Taxonomy" id="509200"/>
    <lineage>
        <taxon>Bacteria</taxon>
        <taxon>Bacillati</taxon>
        <taxon>Actinomycetota</taxon>
        <taxon>Actinomycetes</taxon>
        <taxon>Streptosporangiales</taxon>
        <taxon>Streptosporangiaceae</taxon>
        <taxon>Sphaerisporangium</taxon>
    </lineage>
</organism>
<dbReference type="EMBL" id="QOIL01000002">
    <property type="protein sequence ID" value="RCG32681.1"/>
    <property type="molecule type" value="Genomic_DNA"/>
</dbReference>
<evidence type="ECO:0000256" key="1">
    <source>
        <dbReference type="SAM" id="MobiDB-lite"/>
    </source>
</evidence>
<evidence type="ECO:0000313" key="2">
    <source>
        <dbReference type="EMBL" id="RCG32681.1"/>
    </source>
</evidence>
<gene>
    <name evidence="2" type="ORF">DQ384_04140</name>
</gene>
<evidence type="ECO:0008006" key="4">
    <source>
        <dbReference type="Google" id="ProtNLM"/>
    </source>
</evidence>
<accession>A0A367FQY0</accession>
<proteinExistence type="predicted"/>
<dbReference type="InterPro" id="IPR011042">
    <property type="entry name" value="6-blade_b-propeller_TolB-like"/>
</dbReference>
<reference evidence="2 3" key="1">
    <citation type="submission" date="2018-06" db="EMBL/GenBank/DDBJ databases">
        <title>Sphaerisporangium craniellae sp. nov., isolated from a marine sponge in the South China Sea.</title>
        <authorList>
            <person name="Li L."/>
        </authorList>
    </citation>
    <scope>NUCLEOTIDE SEQUENCE [LARGE SCALE GENOMIC DNA]</scope>
    <source>
        <strain evidence="2 3">CCTCC AA 208026</strain>
    </source>
</reference>
<feature type="compositionally biased region" description="Basic residues" evidence="1">
    <location>
        <begin position="1"/>
        <end position="18"/>
    </location>
</feature>
<feature type="region of interest" description="Disordered" evidence="1">
    <location>
        <begin position="90"/>
        <end position="133"/>
    </location>
</feature>
<protein>
    <recommendedName>
        <fullName evidence="4">WD40 repeat domain-containing protein</fullName>
    </recommendedName>
</protein>
<dbReference type="Proteomes" id="UP000253094">
    <property type="component" value="Unassembled WGS sequence"/>
</dbReference>
<dbReference type="OrthoDB" id="3347970at2"/>